<dbReference type="GO" id="GO:0140359">
    <property type="term" value="F:ABC-type transporter activity"/>
    <property type="evidence" value="ECO:0007669"/>
    <property type="project" value="InterPro"/>
</dbReference>
<evidence type="ECO:0000256" key="4">
    <source>
        <dbReference type="ARBA" id="ARBA00022989"/>
    </source>
</evidence>
<dbReference type="Pfam" id="PF12698">
    <property type="entry name" value="ABC2_membrane_3"/>
    <property type="match status" value="1"/>
</dbReference>
<dbReference type="EMBL" id="SNXE01000001">
    <property type="protein sequence ID" value="TDP12871.1"/>
    <property type="molecule type" value="Genomic_DNA"/>
</dbReference>
<dbReference type="AlphaFoldDB" id="A0A4R6NB56"/>
<sequence>MSAWMGSWRREWARLRASPLDLLLISLFPLALGLLMLWSFAAGQATRLPIAVLDQDHSGLSRQLQRMLDAAPGLRLAEPASDEAQARAALRAGRVYALLVIPQGMARELKSGRAAQLSLVHNAQFSTHSGLIQKDVRNVVGTLSAGIEILAREKRGQPALAAAGGFEPLRAGLGSAYNPGLNYQQFLATALMPALLHLLAMVAGAWSVGRELREATVSAWLAQTRGQAWPALLGKLAPAWLLLLAVDLLILLALAHQGLLHQGPALLALHGLMLALYLALGAAAALLARSLRLALSAAGFITAPAFAFSGIGFPLMAMPEGARLWAEALPLTWVMQAQVGLLQQGWPATRALPLMSLLAAASLALLALGAWRLPAAAADPRAWGRR</sequence>
<dbReference type="PANTHER" id="PTHR30294:SF29">
    <property type="entry name" value="MULTIDRUG ABC TRANSPORTER PERMEASE YBHS-RELATED"/>
    <property type="match status" value="1"/>
</dbReference>
<feature type="transmembrane region" description="Helical" evidence="6">
    <location>
        <begin position="295"/>
        <end position="317"/>
    </location>
</feature>
<dbReference type="PANTHER" id="PTHR30294">
    <property type="entry name" value="MEMBRANE COMPONENT OF ABC TRANSPORTER YHHJ-RELATED"/>
    <property type="match status" value="1"/>
</dbReference>
<dbReference type="OrthoDB" id="9803577at2"/>
<dbReference type="Proteomes" id="UP000295357">
    <property type="component" value="Unassembled WGS sequence"/>
</dbReference>
<accession>A0A4R6NB56</accession>
<evidence type="ECO:0000313" key="8">
    <source>
        <dbReference type="EMBL" id="TDP12871.1"/>
    </source>
</evidence>
<evidence type="ECO:0000256" key="5">
    <source>
        <dbReference type="ARBA" id="ARBA00023136"/>
    </source>
</evidence>
<protein>
    <submittedName>
        <fullName evidence="8">ABC-2 type transport system permease protein</fullName>
    </submittedName>
</protein>
<comment type="caution">
    <text evidence="8">The sequence shown here is derived from an EMBL/GenBank/DDBJ whole genome shotgun (WGS) entry which is preliminary data.</text>
</comment>
<evidence type="ECO:0000313" key="9">
    <source>
        <dbReference type="Proteomes" id="UP000295357"/>
    </source>
</evidence>
<dbReference type="InterPro" id="IPR051449">
    <property type="entry name" value="ABC-2_transporter_component"/>
</dbReference>
<gene>
    <name evidence="8" type="ORF">DFR39_101345</name>
</gene>
<keyword evidence="4 6" id="KW-1133">Transmembrane helix</keyword>
<keyword evidence="9" id="KW-1185">Reference proteome</keyword>
<organism evidence="8 9">
    <name type="scientific">Roseateles asaccharophilus</name>
    <dbReference type="NCBI Taxonomy" id="582607"/>
    <lineage>
        <taxon>Bacteria</taxon>
        <taxon>Pseudomonadati</taxon>
        <taxon>Pseudomonadota</taxon>
        <taxon>Betaproteobacteria</taxon>
        <taxon>Burkholderiales</taxon>
        <taxon>Sphaerotilaceae</taxon>
        <taxon>Roseateles</taxon>
    </lineage>
</organism>
<dbReference type="GO" id="GO:0005886">
    <property type="term" value="C:plasma membrane"/>
    <property type="evidence" value="ECO:0007669"/>
    <property type="project" value="UniProtKB-SubCell"/>
</dbReference>
<evidence type="ECO:0000256" key="3">
    <source>
        <dbReference type="ARBA" id="ARBA00022692"/>
    </source>
</evidence>
<evidence type="ECO:0000256" key="2">
    <source>
        <dbReference type="ARBA" id="ARBA00022475"/>
    </source>
</evidence>
<dbReference type="InterPro" id="IPR013525">
    <property type="entry name" value="ABC2_TM"/>
</dbReference>
<feature type="transmembrane region" description="Helical" evidence="6">
    <location>
        <begin position="229"/>
        <end position="255"/>
    </location>
</feature>
<feature type="domain" description="ABC-2 type transporter transmembrane" evidence="7">
    <location>
        <begin position="24"/>
        <end position="369"/>
    </location>
</feature>
<feature type="transmembrane region" description="Helical" evidence="6">
    <location>
        <begin position="267"/>
        <end position="288"/>
    </location>
</feature>
<keyword evidence="5 6" id="KW-0472">Membrane</keyword>
<reference evidence="8 9" key="1">
    <citation type="submission" date="2019-03" db="EMBL/GenBank/DDBJ databases">
        <title>Genomic Encyclopedia of Type Strains, Phase IV (KMG-IV): sequencing the most valuable type-strain genomes for metagenomic binning, comparative biology and taxonomic classification.</title>
        <authorList>
            <person name="Goeker M."/>
        </authorList>
    </citation>
    <scope>NUCLEOTIDE SEQUENCE [LARGE SCALE GENOMIC DNA]</scope>
    <source>
        <strain evidence="8 9">DSM 25082</strain>
    </source>
</reference>
<name>A0A4R6NB56_9BURK</name>
<evidence type="ECO:0000256" key="6">
    <source>
        <dbReference type="SAM" id="Phobius"/>
    </source>
</evidence>
<keyword evidence="2" id="KW-1003">Cell membrane</keyword>
<comment type="subcellular location">
    <subcellularLocation>
        <location evidence="1">Cell membrane</location>
        <topology evidence="1">Multi-pass membrane protein</topology>
    </subcellularLocation>
</comment>
<dbReference type="Gene3D" id="3.40.1710.10">
    <property type="entry name" value="abc type-2 transporter like domain"/>
    <property type="match status" value="1"/>
</dbReference>
<evidence type="ECO:0000259" key="7">
    <source>
        <dbReference type="Pfam" id="PF12698"/>
    </source>
</evidence>
<dbReference type="RefSeq" id="WP_133601805.1">
    <property type="nucleotide sequence ID" value="NZ_JAUFPJ010000015.1"/>
</dbReference>
<keyword evidence="3 6" id="KW-0812">Transmembrane</keyword>
<feature type="transmembrane region" description="Helical" evidence="6">
    <location>
        <begin position="351"/>
        <end position="371"/>
    </location>
</feature>
<evidence type="ECO:0000256" key="1">
    <source>
        <dbReference type="ARBA" id="ARBA00004651"/>
    </source>
</evidence>
<proteinExistence type="predicted"/>
<feature type="transmembrane region" description="Helical" evidence="6">
    <location>
        <begin position="186"/>
        <end position="208"/>
    </location>
</feature>